<dbReference type="Pfam" id="PF03958">
    <property type="entry name" value="Secretin_N"/>
    <property type="match status" value="1"/>
</dbReference>
<evidence type="ECO:0000256" key="6">
    <source>
        <dbReference type="RuleBase" id="RU004003"/>
    </source>
</evidence>
<comment type="subcellular location">
    <subcellularLocation>
        <location evidence="7">Cell outer membrane</location>
    </subcellularLocation>
    <subcellularLocation>
        <location evidence="1">Membrane</location>
    </subcellularLocation>
</comment>
<keyword evidence="13" id="KW-1185">Reference proteome</keyword>
<evidence type="ECO:0000256" key="3">
    <source>
        <dbReference type="ARBA" id="ARBA00022729"/>
    </source>
</evidence>
<dbReference type="PRINTS" id="PR00811">
    <property type="entry name" value="BCTERIALGSPD"/>
</dbReference>
<evidence type="ECO:0000256" key="2">
    <source>
        <dbReference type="ARBA" id="ARBA00022448"/>
    </source>
</evidence>
<reference evidence="13" key="1">
    <citation type="journal article" date="2019" name="Int. J. Syst. Evol. Microbiol.">
        <title>Halobacteriovorax valvorus sp. nov., a novel prokaryotic predator isolated from coastal seawater of China.</title>
        <authorList>
            <person name="Chen M.-X."/>
        </authorList>
    </citation>
    <scope>NUCLEOTIDE SEQUENCE [LARGE SCALE GENOMIC DNA]</scope>
    <source>
        <strain evidence="13">BL9</strain>
    </source>
</reference>
<evidence type="ECO:0000259" key="11">
    <source>
        <dbReference type="Pfam" id="PF11741"/>
    </source>
</evidence>
<dbReference type="RefSeq" id="WP_114706141.1">
    <property type="nucleotide sequence ID" value="NZ_QDKL01000001.1"/>
</dbReference>
<name>A0ABY0IM23_9BACT</name>
<dbReference type="EMBL" id="QDKL01000001">
    <property type="protein sequence ID" value="RZF23193.1"/>
    <property type="molecule type" value="Genomic_DNA"/>
</dbReference>
<feature type="signal peptide" evidence="8">
    <location>
        <begin position="1"/>
        <end position="19"/>
    </location>
</feature>
<feature type="domain" description="Type II/III secretion system secretin-like" evidence="9">
    <location>
        <begin position="431"/>
        <end position="590"/>
    </location>
</feature>
<dbReference type="InterPro" id="IPR021731">
    <property type="entry name" value="AMIN_dom"/>
</dbReference>
<keyword evidence="3 8" id="KW-0732">Signal</keyword>
<organism evidence="12 13">
    <name type="scientific">Halobacteriovorax vibrionivorans</name>
    <dbReference type="NCBI Taxonomy" id="2152716"/>
    <lineage>
        <taxon>Bacteria</taxon>
        <taxon>Pseudomonadati</taxon>
        <taxon>Bdellovibrionota</taxon>
        <taxon>Bacteriovoracia</taxon>
        <taxon>Bacteriovoracales</taxon>
        <taxon>Halobacteriovoraceae</taxon>
        <taxon>Halobacteriovorax</taxon>
    </lineage>
</organism>
<dbReference type="InterPro" id="IPR038591">
    <property type="entry name" value="NolW-like_sf"/>
</dbReference>
<dbReference type="PANTHER" id="PTHR30604:SF1">
    <property type="entry name" value="DNA UTILIZATION PROTEIN HOFQ"/>
    <property type="match status" value="1"/>
</dbReference>
<evidence type="ECO:0000313" key="13">
    <source>
        <dbReference type="Proteomes" id="UP000443582"/>
    </source>
</evidence>
<dbReference type="Gene3D" id="3.30.1370.130">
    <property type="match status" value="1"/>
</dbReference>
<comment type="similarity">
    <text evidence="6">Belongs to the bacterial secretin family.</text>
</comment>
<feature type="chain" id="PRO_5045856522" evidence="8">
    <location>
        <begin position="20"/>
        <end position="601"/>
    </location>
</feature>
<dbReference type="InterPro" id="IPR013355">
    <property type="entry name" value="Pilus_4_PilQ"/>
</dbReference>
<dbReference type="InterPro" id="IPR001775">
    <property type="entry name" value="GspD/PilQ"/>
</dbReference>
<keyword evidence="5" id="KW-0998">Cell outer membrane</keyword>
<dbReference type="InterPro" id="IPR051808">
    <property type="entry name" value="Type_IV_pilus_biogenesis"/>
</dbReference>
<sequence length="601" mass="66113">MKKIIYTILFLFSFSTLSANLDKIDFQQKNDLSYLNFNFDNSDFKIKKFKIVKDKQVVIDIENAKATDRVLRAFDTSEFSGSVVFVSAFKQPGNKNRIRVIVQLRDNVRSKTQTSGETASIIFENRYGAFASTPSDSDEIASVEEVETKESAKVLKPKSTSLEDILENLTLSGQKKYVGNKITLNVKDMQVNDILDLIADASGFNIIMTNEVAELKPLSLNLVNVPWDQALDTVLSINKLVAEKNGAILTIKTLVQATDERRKERDANQIKAVAEPLVTKILPISYSKAKDLTTLLKDYVTQNRGTLIADDRTNNLIVTDTLEAVEKIAKIVNILDRQTPQVLIESKIVEVNEGYQKQIGLQNGLNFGYDPVGQIPPTTELTGTPSNTAISGPGLSFSSAPVAGENARSLLGLSISRFGRLFNLDFQLQLLESESKGKIIASPRVVAKNNIKAEIISTDTTSFEERTGAGEDLSITFKETQAELSLAVTPQVSNDGAIDLTVELSKEQFGTAPTAGAPPDKTKREVKTNVLVENGSTIVLGGLYSYSKLETHSGVPYLKDMPIVGWLFRTPYNPQVSKTELVIFMTPRIINQERAGLASSL</sequence>
<feature type="domain" description="AMIN" evidence="11">
    <location>
        <begin position="24"/>
        <end position="115"/>
    </location>
</feature>
<proteinExistence type="inferred from homology"/>
<dbReference type="Pfam" id="PF00263">
    <property type="entry name" value="Secretin"/>
    <property type="match status" value="1"/>
</dbReference>
<evidence type="ECO:0000256" key="4">
    <source>
        <dbReference type="ARBA" id="ARBA00023136"/>
    </source>
</evidence>
<dbReference type="InterPro" id="IPR004846">
    <property type="entry name" value="T2SS/T3SS_dom"/>
</dbReference>
<evidence type="ECO:0000256" key="1">
    <source>
        <dbReference type="ARBA" id="ARBA00004370"/>
    </source>
</evidence>
<accession>A0ABY0IM23</accession>
<evidence type="ECO:0000256" key="5">
    <source>
        <dbReference type="ARBA" id="ARBA00023237"/>
    </source>
</evidence>
<gene>
    <name evidence="12" type="primary">pilQ</name>
    <name evidence="12" type="ORF">DAY19_05335</name>
</gene>
<keyword evidence="4" id="KW-0472">Membrane</keyword>
<dbReference type="Pfam" id="PF11741">
    <property type="entry name" value="AMIN"/>
    <property type="match status" value="1"/>
</dbReference>
<dbReference type="PANTHER" id="PTHR30604">
    <property type="entry name" value="PROTEIN TRANSPORT PROTEIN HOFQ"/>
    <property type="match status" value="1"/>
</dbReference>
<comment type="caution">
    <text evidence="12">The sequence shown here is derived from an EMBL/GenBank/DDBJ whole genome shotgun (WGS) entry which is preliminary data.</text>
</comment>
<feature type="domain" description="NolW-like" evidence="10">
    <location>
        <begin position="279"/>
        <end position="341"/>
    </location>
</feature>
<evidence type="ECO:0000256" key="7">
    <source>
        <dbReference type="RuleBase" id="RU004004"/>
    </source>
</evidence>
<evidence type="ECO:0000313" key="12">
    <source>
        <dbReference type="EMBL" id="RZF23193.1"/>
    </source>
</evidence>
<dbReference type="NCBIfam" id="TIGR02515">
    <property type="entry name" value="IV_pilus_PilQ"/>
    <property type="match status" value="1"/>
</dbReference>
<dbReference type="Proteomes" id="UP000443582">
    <property type="component" value="Unassembled WGS sequence"/>
</dbReference>
<dbReference type="Gene3D" id="3.30.1370.120">
    <property type="match status" value="1"/>
</dbReference>
<evidence type="ECO:0000259" key="10">
    <source>
        <dbReference type="Pfam" id="PF03958"/>
    </source>
</evidence>
<dbReference type="InterPro" id="IPR005644">
    <property type="entry name" value="NolW-like"/>
</dbReference>
<evidence type="ECO:0000259" key="9">
    <source>
        <dbReference type="Pfam" id="PF00263"/>
    </source>
</evidence>
<protein>
    <submittedName>
        <fullName evidence="12">Type IV pilus secretin PilQ</fullName>
    </submittedName>
</protein>
<keyword evidence="2 7" id="KW-0813">Transport</keyword>
<evidence type="ECO:0000256" key="8">
    <source>
        <dbReference type="SAM" id="SignalP"/>
    </source>
</evidence>